<gene>
    <name evidence="7" type="ORF">TBC1_11371</name>
</gene>
<dbReference type="STRING" id="1678841.TBC1_11371"/>
<evidence type="ECO:0000313" key="8">
    <source>
        <dbReference type="Proteomes" id="UP000053091"/>
    </source>
</evidence>
<keyword evidence="2" id="KW-0805">Transcription regulation</keyword>
<dbReference type="GO" id="GO:0003677">
    <property type="term" value="F:DNA binding"/>
    <property type="evidence" value="ECO:0007669"/>
    <property type="project" value="InterPro"/>
</dbReference>
<dbReference type="Pfam" id="PF04542">
    <property type="entry name" value="Sigma70_r2"/>
    <property type="match status" value="1"/>
</dbReference>
<sequence>MGSDSEKLTLLALRQGDQQVFESVFREYYEPLCIHARRYVVDPEAAEEVVQDMFFKMWDRRDSLVINTSLPAYLYKAVSNHALNYIKYQRLARQYQDYVGFATGGEQAASGHDTLVHNDLERRFRSLVVSMPERRRMIFEMSRFEGLKYGEIAKKLNISIKTVEIQMSKALEFMRDKLSDYLPFWWWVLLFLNLF</sequence>
<dbReference type="Gene3D" id="1.10.10.10">
    <property type="entry name" value="Winged helix-like DNA-binding domain superfamily/Winged helix DNA-binding domain"/>
    <property type="match status" value="1"/>
</dbReference>
<dbReference type="InterPro" id="IPR014327">
    <property type="entry name" value="RNA_pol_sigma70_bacteroid"/>
</dbReference>
<dbReference type="InterPro" id="IPR014284">
    <property type="entry name" value="RNA_pol_sigma-70_dom"/>
</dbReference>
<dbReference type="InterPro" id="IPR036388">
    <property type="entry name" value="WH-like_DNA-bd_sf"/>
</dbReference>
<dbReference type="InterPro" id="IPR013324">
    <property type="entry name" value="RNA_pol_sigma_r3/r4-like"/>
</dbReference>
<evidence type="ECO:0000256" key="4">
    <source>
        <dbReference type="ARBA" id="ARBA00023163"/>
    </source>
</evidence>
<keyword evidence="4" id="KW-0804">Transcription</keyword>
<dbReference type="GO" id="GO:0006352">
    <property type="term" value="P:DNA-templated transcription initiation"/>
    <property type="evidence" value="ECO:0007669"/>
    <property type="project" value="InterPro"/>
</dbReference>
<dbReference type="Gene3D" id="1.10.1740.10">
    <property type="match status" value="1"/>
</dbReference>
<dbReference type="RefSeq" id="WP_062037650.1">
    <property type="nucleotide sequence ID" value="NZ_DF968182.1"/>
</dbReference>
<evidence type="ECO:0000259" key="5">
    <source>
        <dbReference type="Pfam" id="PF04542"/>
    </source>
</evidence>
<accession>A0A0S7BVR9</accession>
<evidence type="ECO:0000259" key="6">
    <source>
        <dbReference type="Pfam" id="PF08281"/>
    </source>
</evidence>
<dbReference type="SUPFAM" id="SSF88946">
    <property type="entry name" value="Sigma2 domain of RNA polymerase sigma factors"/>
    <property type="match status" value="1"/>
</dbReference>
<feature type="domain" description="RNA polymerase sigma factor 70 region 4 type 2" evidence="6">
    <location>
        <begin position="123"/>
        <end position="174"/>
    </location>
</feature>
<keyword evidence="3" id="KW-0731">Sigma factor</keyword>
<evidence type="ECO:0000256" key="2">
    <source>
        <dbReference type="ARBA" id="ARBA00023015"/>
    </source>
</evidence>
<reference evidence="7" key="1">
    <citation type="journal article" date="2015" name="Genome Announc.">
        <title>Draft Genome Sequence of Bacteroidales Strain TBC1, a Novel Isolate from a Methanogenic Wastewater Treatment System.</title>
        <authorList>
            <person name="Tourlousse D.M."/>
            <person name="Matsuura N."/>
            <person name="Sun L."/>
            <person name="Toyonaga M."/>
            <person name="Kuroda K."/>
            <person name="Ohashi A."/>
            <person name="Cruz R."/>
            <person name="Yamaguchi T."/>
            <person name="Sekiguchi Y."/>
        </authorList>
    </citation>
    <scope>NUCLEOTIDE SEQUENCE [LARGE SCALE GENOMIC DNA]</scope>
    <source>
        <strain evidence="7">TBC1</strain>
    </source>
</reference>
<dbReference type="Pfam" id="PF08281">
    <property type="entry name" value="Sigma70_r4_2"/>
    <property type="match status" value="1"/>
</dbReference>
<dbReference type="InterPro" id="IPR039425">
    <property type="entry name" value="RNA_pol_sigma-70-like"/>
</dbReference>
<dbReference type="OrthoDB" id="9782991at2"/>
<dbReference type="InterPro" id="IPR013249">
    <property type="entry name" value="RNA_pol_sigma70_r4_t2"/>
</dbReference>
<evidence type="ECO:0000256" key="1">
    <source>
        <dbReference type="ARBA" id="ARBA00010641"/>
    </source>
</evidence>
<dbReference type="SUPFAM" id="SSF88659">
    <property type="entry name" value="Sigma3 and sigma4 domains of RNA polymerase sigma factors"/>
    <property type="match status" value="1"/>
</dbReference>
<dbReference type="PANTHER" id="PTHR43133">
    <property type="entry name" value="RNA POLYMERASE ECF-TYPE SIGMA FACTO"/>
    <property type="match status" value="1"/>
</dbReference>
<evidence type="ECO:0000256" key="3">
    <source>
        <dbReference type="ARBA" id="ARBA00023082"/>
    </source>
</evidence>
<organism evidence="7">
    <name type="scientific">Lentimicrobium saccharophilum</name>
    <dbReference type="NCBI Taxonomy" id="1678841"/>
    <lineage>
        <taxon>Bacteria</taxon>
        <taxon>Pseudomonadati</taxon>
        <taxon>Bacteroidota</taxon>
        <taxon>Bacteroidia</taxon>
        <taxon>Bacteroidales</taxon>
        <taxon>Lentimicrobiaceae</taxon>
        <taxon>Lentimicrobium</taxon>
    </lineage>
</organism>
<protein>
    <submittedName>
        <fullName evidence="7">RNA polymerase sigma-70 factor, Bacteroides expansion family 1</fullName>
    </submittedName>
</protein>
<dbReference type="NCBIfam" id="TIGR02937">
    <property type="entry name" value="sigma70-ECF"/>
    <property type="match status" value="1"/>
</dbReference>
<evidence type="ECO:0000313" key="7">
    <source>
        <dbReference type="EMBL" id="GAP42242.1"/>
    </source>
</evidence>
<comment type="similarity">
    <text evidence="1">Belongs to the sigma-70 factor family. ECF subfamily.</text>
</comment>
<feature type="domain" description="RNA polymerase sigma-70 region 2" evidence="5">
    <location>
        <begin position="25"/>
        <end position="90"/>
    </location>
</feature>
<dbReference type="PANTHER" id="PTHR43133:SF46">
    <property type="entry name" value="RNA POLYMERASE SIGMA-70 FACTOR ECF SUBFAMILY"/>
    <property type="match status" value="1"/>
</dbReference>
<dbReference type="NCBIfam" id="TIGR02985">
    <property type="entry name" value="Sig70_bacteroi1"/>
    <property type="match status" value="1"/>
</dbReference>
<dbReference type="EMBL" id="DF968182">
    <property type="protein sequence ID" value="GAP42242.1"/>
    <property type="molecule type" value="Genomic_DNA"/>
</dbReference>
<keyword evidence="8" id="KW-1185">Reference proteome</keyword>
<dbReference type="CDD" id="cd06171">
    <property type="entry name" value="Sigma70_r4"/>
    <property type="match status" value="1"/>
</dbReference>
<dbReference type="InterPro" id="IPR013325">
    <property type="entry name" value="RNA_pol_sigma_r2"/>
</dbReference>
<dbReference type="InterPro" id="IPR007627">
    <property type="entry name" value="RNA_pol_sigma70_r2"/>
</dbReference>
<proteinExistence type="inferred from homology"/>
<dbReference type="Proteomes" id="UP000053091">
    <property type="component" value="Unassembled WGS sequence"/>
</dbReference>
<dbReference type="AlphaFoldDB" id="A0A0S7BVR9"/>
<dbReference type="GO" id="GO:0016987">
    <property type="term" value="F:sigma factor activity"/>
    <property type="evidence" value="ECO:0007669"/>
    <property type="project" value="UniProtKB-KW"/>
</dbReference>
<name>A0A0S7BVR9_9BACT</name>